<dbReference type="EnsemblMetazoa" id="ACHR003469-RA">
    <property type="protein sequence ID" value="ACHR003469-PA"/>
    <property type="gene ID" value="ACHR003469"/>
</dbReference>
<protein>
    <recommendedName>
        <fullName evidence="2">Ras-associating domain-containing protein</fullName>
    </recommendedName>
</protein>
<dbReference type="GO" id="GO:0045743">
    <property type="term" value="P:positive regulation of fibroblast growth factor receptor signaling pathway"/>
    <property type="evidence" value="ECO:0007669"/>
    <property type="project" value="TreeGrafter"/>
</dbReference>
<dbReference type="CDD" id="cd17043">
    <property type="entry name" value="RA"/>
    <property type="match status" value="1"/>
</dbReference>
<sequence>MKTTIKIYTACLRQDIEYKTLGISYDATSKSVVQQVLRRCKMRHRDPRLFYLTMEVTVRRPGVKSVLELDDEARPALLQACHPKGDSRFCLQQKPGGLIRVHTSALQPNSQYKSLLISEETTSDELLSLLLSCYNSIEPVEQFSLYEVCPGQEYQRKLHPDDLPLKTQLQRQQKGEIMHFLVRRNPNYPRRRQLLATIAESKHFILNSSLDSANVAHPAAGIHHHHLHHHQQHHHHRLSLHSGSFSLGPTGTPTNTFISDIVDGLSSLNDLPAEAKSLRLKESSTFCPASLDDSATSTDSTDSTESSSSSCSSFSSLSSDSSFEEPEKTSHESVNDISACHQAPAPPEVKSKNSAQHQQPPPRPAKSSTMLAALSRPTSLLPASTLAAPSYNPVYNIREIRSISQSFSALGIDKKLADVRSNSGMKANTVESGPARGSSSALLKEIVNTDPAKGVGNFVYI</sequence>
<evidence type="ECO:0000313" key="4">
    <source>
        <dbReference type="Proteomes" id="UP000075881"/>
    </source>
</evidence>
<dbReference type="Gene3D" id="3.10.20.90">
    <property type="entry name" value="Phosphatidylinositol 3-kinase Catalytic Subunit, Chain A, domain 1"/>
    <property type="match status" value="2"/>
</dbReference>
<feature type="region of interest" description="Disordered" evidence="1">
    <location>
        <begin position="224"/>
        <end position="246"/>
    </location>
</feature>
<dbReference type="SMART" id="SM00314">
    <property type="entry name" value="RA"/>
    <property type="match status" value="2"/>
</dbReference>
<dbReference type="PANTHER" id="PTHR21298">
    <property type="entry name" value="GH01721P"/>
    <property type="match status" value="1"/>
</dbReference>
<name>A0A182JY87_9DIPT</name>
<dbReference type="InterPro" id="IPR000159">
    <property type="entry name" value="RA_dom"/>
</dbReference>
<feature type="compositionally biased region" description="Basic and acidic residues" evidence="1">
    <location>
        <begin position="325"/>
        <end position="334"/>
    </location>
</feature>
<dbReference type="GO" id="GO:0045742">
    <property type="term" value="P:positive regulation of epidermal growth factor receptor signaling pathway"/>
    <property type="evidence" value="ECO:0007669"/>
    <property type="project" value="TreeGrafter"/>
</dbReference>
<feature type="domain" description="Ras-associating" evidence="2">
    <location>
        <begin position="95"/>
        <end position="187"/>
    </location>
</feature>
<dbReference type="PROSITE" id="PS50200">
    <property type="entry name" value="RA"/>
    <property type="match status" value="2"/>
</dbReference>
<dbReference type="FunFam" id="3.10.20.90:FF:000417">
    <property type="entry name" value="GD22628"/>
    <property type="match status" value="1"/>
</dbReference>
<organism evidence="3 4">
    <name type="scientific">Anopheles christyi</name>
    <dbReference type="NCBI Taxonomy" id="43041"/>
    <lineage>
        <taxon>Eukaryota</taxon>
        <taxon>Metazoa</taxon>
        <taxon>Ecdysozoa</taxon>
        <taxon>Arthropoda</taxon>
        <taxon>Hexapoda</taxon>
        <taxon>Insecta</taxon>
        <taxon>Pterygota</taxon>
        <taxon>Neoptera</taxon>
        <taxon>Endopterygota</taxon>
        <taxon>Diptera</taxon>
        <taxon>Nematocera</taxon>
        <taxon>Culicoidea</taxon>
        <taxon>Culicidae</taxon>
        <taxon>Anophelinae</taxon>
        <taxon>Anopheles</taxon>
    </lineage>
</organism>
<dbReference type="Pfam" id="PF00788">
    <property type="entry name" value="RA"/>
    <property type="match status" value="2"/>
</dbReference>
<evidence type="ECO:0000259" key="2">
    <source>
        <dbReference type="PROSITE" id="PS50200"/>
    </source>
</evidence>
<dbReference type="GO" id="GO:0007165">
    <property type="term" value="P:signal transduction"/>
    <property type="evidence" value="ECO:0007669"/>
    <property type="project" value="InterPro"/>
</dbReference>
<dbReference type="SUPFAM" id="SSF54236">
    <property type="entry name" value="Ubiquitin-like"/>
    <property type="match status" value="2"/>
</dbReference>
<keyword evidence="4" id="KW-1185">Reference proteome</keyword>
<feature type="region of interest" description="Disordered" evidence="1">
    <location>
        <begin position="288"/>
        <end position="371"/>
    </location>
</feature>
<evidence type="ECO:0000256" key="1">
    <source>
        <dbReference type="SAM" id="MobiDB-lite"/>
    </source>
</evidence>
<accession>A0A182JY87</accession>
<dbReference type="VEuPathDB" id="VectorBase:ACHR003469"/>
<feature type="compositionally biased region" description="Basic residues" evidence="1">
    <location>
        <begin position="224"/>
        <end position="239"/>
    </location>
</feature>
<dbReference type="PANTHER" id="PTHR21298:SF2">
    <property type="entry name" value="GH01721P"/>
    <property type="match status" value="1"/>
</dbReference>
<reference evidence="3" key="2">
    <citation type="submission" date="2020-05" db="UniProtKB">
        <authorList>
            <consortium name="EnsemblMetazoa"/>
        </authorList>
    </citation>
    <scope>IDENTIFICATION</scope>
    <source>
        <strain evidence="3">ACHKN1017</strain>
    </source>
</reference>
<reference evidence="4" key="1">
    <citation type="submission" date="2013-03" db="EMBL/GenBank/DDBJ databases">
        <title>The Genome Sequence of Anopheles christyi ACHKN1017.</title>
        <authorList>
            <consortium name="The Broad Institute Genomics Platform"/>
            <person name="Neafsey D.E."/>
            <person name="Besansky N."/>
            <person name="Walker B."/>
            <person name="Young S.K."/>
            <person name="Zeng Q."/>
            <person name="Gargeya S."/>
            <person name="Fitzgerald M."/>
            <person name="Haas B."/>
            <person name="Abouelleil A."/>
            <person name="Allen A.W."/>
            <person name="Alvarado L."/>
            <person name="Arachchi H.M."/>
            <person name="Berlin A.M."/>
            <person name="Chapman S.B."/>
            <person name="Gainer-Dewar J."/>
            <person name="Goldberg J."/>
            <person name="Griggs A."/>
            <person name="Gujja S."/>
            <person name="Hansen M."/>
            <person name="Howarth C."/>
            <person name="Imamovic A."/>
            <person name="Ireland A."/>
            <person name="Larimer J."/>
            <person name="McCowan C."/>
            <person name="Murphy C."/>
            <person name="Pearson M."/>
            <person name="Poon T.W."/>
            <person name="Priest M."/>
            <person name="Roberts A."/>
            <person name="Saif S."/>
            <person name="Shea T."/>
            <person name="Sisk P."/>
            <person name="Sykes S."/>
            <person name="Wortman J."/>
            <person name="Nusbaum C."/>
            <person name="Birren B."/>
        </authorList>
    </citation>
    <scope>NUCLEOTIDE SEQUENCE [LARGE SCALE GENOMIC DNA]</scope>
    <source>
        <strain evidence="4">ACHKN1017</strain>
    </source>
</reference>
<dbReference type="AlphaFoldDB" id="A0A182JY87"/>
<feature type="domain" description="Ras-associating" evidence="2">
    <location>
        <begin position="1"/>
        <end position="94"/>
    </location>
</feature>
<proteinExistence type="predicted"/>
<dbReference type="InterPro" id="IPR029071">
    <property type="entry name" value="Ubiquitin-like_domsf"/>
</dbReference>
<dbReference type="FunFam" id="3.10.20.90:FF:000295">
    <property type="entry name" value="AGAP008705-PA"/>
    <property type="match status" value="1"/>
</dbReference>
<evidence type="ECO:0000313" key="3">
    <source>
        <dbReference type="EnsemblMetazoa" id="ACHR003469-PA"/>
    </source>
</evidence>
<feature type="compositionally biased region" description="Low complexity" evidence="1">
    <location>
        <begin position="289"/>
        <end position="321"/>
    </location>
</feature>
<dbReference type="Proteomes" id="UP000075881">
    <property type="component" value="Unassembled WGS sequence"/>
</dbReference>